<dbReference type="EMBL" id="JAAGOH010000020">
    <property type="protein sequence ID" value="NDY92623.1"/>
    <property type="molecule type" value="Genomic_DNA"/>
</dbReference>
<dbReference type="Gene3D" id="1.20.120.740">
    <property type="entry name" value="YgfB uncharacterised protein family UPF0149, PF03695"/>
    <property type="match status" value="1"/>
</dbReference>
<protein>
    <submittedName>
        <fullName evidence="1">UPF0149 family protein</fullName>
    </submittedName>
</protein>
<sequence length="209" mass="22211">MECPDYQPDLATSALDEVALDELDTLLQGLEATGGMPSLDALDGYVTGLLTGPRLGCSLPGRDWMPAVWGGADQEARAFASQKRRKRLITQVLRYMRQVDADLAGGALHWEPVFSMAEDGDGREWVDARDWCAGFLSAVDLDPAAWQAWCAEQAIGAELWAPVRQLAGDGELASPEEPEAVDALSRAVPALVDALAGLSADEAGGEAEA</sequence>
<dbReference type="InterPro" id="IPR011978">
    <property type="entry name" value="YgfB-like"/>
</dbReference>
<dbReference type="RefSeq" id="WP_163458671.1">
    <property type="nucleotide sequence ID" value="NZ_JAAGOH010000020.1"/>
</dbReference>
<dbReference type="AlphaFoldDB" id="A0A7C9TM07"/>
<comment type="caution">
    <text evidence="1">The sequence shown here is derived from an EMBL/GenBank/DDBJ whole genome shotgun (WGS) entry which is preliminary data.</text>
</comment>
<dbReference type="Proteomes" id="UP000484255">
    <property type="component" value="Unassembled WGS sequence"/>
</dbReference>
<accession>A0A7C9TM07</accession>
<organism evidence="1 2">
    <name type="scientific">Ideonella livida</name>
    <dbReference type="NCBI Taxonomy" id="2707176"/>
    <lineage>
        <taxon>Bacteria</taxon>
        <taxon>Pseudomonadati</taxon>
        <taxon>Pseudomonadota</taxon>
        <taxon>Betaproteobacteria</taxon>
        <taxon>Burkholderiales</taxon>
        <taxon>Sphaerotilaceae</taxon>
        <taxon>Ideonella</taxon>
    </lineage>
</organism>
<dbReference type="InterPro" id="IPR036255">
    <property type="entry name" value="YgfB-like_sf"/>
</dbReference>
<dbReference type="SUPFAM" id="SSF101327">
    <property type="entry name" value="YgfB-like"/>
    <property type="match status" value="1"/>
</dbReference>
<keyword evidence="2" id="KW-1185">Reference proteome</keyword>
<dbReference type="NCBIfam" id="TIGR02292">
    <property type="entry name" value="ygfB_yecA"/>
    <property type="match status" value="1"/>
</dbReference>
<evidence type="ECO:0000313" key="2">
    <source>
        <dbReference type="Proteomes" id="UP000484255"/>
    </source>
</evidence>
<reference evidence="1 2" key="1">
    <citation type="submission" date="2020-02" db="EMBL/GenBank/DDBJ databases">
        <title>Ideonella bacterium strain TBM-1.</title>
        <authorList>
            <person name="Chen W.-M."/>
        </authorList>
    </citation>
    <scope>NUCLEOTIDE SEQUENCE [LARGE SCALE GENOMIC DNA]</scope>
    <source>
        <strain evidence="1 2">TBM-1</strain>
    </source>
</reference>
<gene>
    <name evidence="1" type="ORF">G3A44_15645</name>
</gene>
<proteinExistence type="predicted"/>
<evidence type="ECO:0000313" key="1">
    <source>
        <dbReference type="EMBL" id="NDY92623.1"/>
    </source>
</evidence>
<dbReference type="Pfam" id="PF03695">
    <property type="entry name" value="UPF0149"/>
    <property type="match status" value="1"/>
</dbReference>
<name>A0A7C9TM07_9BURK</name>